<gene>
    <name evidence="1" type="ORF">LCGC14_0663300</name>
</gene>
<accession>A0A0F9RD45</accession>
<dbReference type="EMBL" id="LAZR01001278">
    <property type="protein sequence ID" value="KKN47417.1"/>
    <property type="molecule type" value="Genomic_DNA"/>
</dbReference>
<dbReference type="AlphaFoldDB" id="A0A0F9RD45"/>
<protein>
    <submittedName>
        <fullName evidence="1">Uncharacterized protein</fullName>
    </submittedName>
</protein>
<reference evidence="1" key="1">
    <citation type="journal article" date="2015" name="Nature">
        <title>Complex archaea that bridge the gap between prokaryotes and eukaryotes.</title>
        <authorList>
            <person name="Spang A."/>
            <person name="Saw J.H."/>
            <person name="Jorgensen S.L."/>
            <person name="Zaremba-Niedzwiedzka K."/>
            <person name="Martijn J."/>
            <person name="Lind A.E."/>
            <person name="van Eijk R."/>
            <person name="Schleper C."/>
            <person name="Guy L."/>
            <person name="Ettema T.J."/>
        </authorList>
    </citation>
    <scope>NUCLEOTIDE SEQUENCE</scope>
</reference>
<comment type="caution">
    <text evidence="1">The sequence shown here is derived from an EMBL/GenBank/DDBJ whole genome shotgun (WGS) entry which is preliminary data.</text>
</comment>
<evidence type="ECO:0000313" key="1">
    <source>
        <dbReference type="EMBL" id="KKN47417.1"/>
    </source>
</evidence>
<sequence length="69" mass="7975">MGRHRPSGSYGHSITRLGPGEFRLEWTIDRYVKDARTRFPTSQNRDTDLRGAKRFAKKWGCEVPGQEPL</sequence>
<proteinExistence type="predicted"/>
<organism evidence="1">
    <name type="scientific">marine sediment metagenome</name>
    <dbReference type="NCBI Taxonomy" id="412755"/>
    <lineage>
        <taxon>unclassified sequences</taxon>
        <taxon>metagenomes</taxon>
        <taxon>ecological metagenomes</taxon>
    </lineage>
</organism>
<name>A0A0F9RD45_9ZZZZ</name>